<gene>
    <name evidence="1" type="ORF">D5281_24550</name>
</gene>
<accession>A0A9X5GUV2</accession>
<dbReference type="Proteomes" id="UP001154420">
    <property type="component" value="Unassembled WGS sequence"/>
</dbReference>
<protein>
    <submittedName>
        <fullName evidence="1">Uncharacterized protein</fullName>
    </submittedName>
</protein>
<name>A0A9X5GUV2_9FIRM</name>
<dbReference type="OrthoDB" id="2023664at2"/>
<evidence type="ECO:0000313" key="2">
    <source>
        <dbReference type="Proteomes" id="UP001154420"/>
    </source>
</evidence>
<dbReference type="EMBL" id="QZDT01000121">
    <property type="protein sequence ID" value="NBJ95589.1"/>
    <property type="molecule type" value="Genomic_DNA"/>
</dbReference>
<proteinExistence type="predicted"/>
<comment type="caution">
    <text evidence="1">The sequence shown here is derived from an EMBL/GenBank/DDBJ whole genome shotgun (WGS) entry which is preliminary data.</text>
</comment>
<reference evidence="1" key="1">
    <citation type="submission" date="2018-09" db="EMBL/GenBank/DDBJ databases">
        <title>Murine metabolic-syndrome-specific gut microbial biobank.</title>
        <authorList>
            <person name="Liu C."/>
        </authorList>
    </citation>
    <scope>NUCLEOTIDE SEQUENCE</scope>
    <source>
        <strain evidence="1">D42-62</strain>
    </source>
</reference>
<organism evidence="1 2">
    <name type="scientific">Parablautia muri</name>
    <dbReference type="NCBI Taxonomy" id="2320879"/>
    <lineage>
        <taxon>Bacteria</taxon>
        <taxon>Bacillati</taxon>
        <taxon>Bacillota</taxon>
        <taxon>Clostridia</taxon>
        <taxon>Lachnospirales</taxon>
        <taxon>Lachnospiraceae</taxon>
        <taxon>Parablautia</taxon>
    </lineage>
</organism>
<sequence length="339" mass="39556">MKLFLDKQLNTNDKETVILAILNGMYSKKYNHLSTSVSLVGYEMTGRFLKSSNRKERTIIEGIRDAIRSLSGKGIIELINQDTDNYIFSGKGLEVDSNKSKFVILEQWEMQRIFEKSNKPFNVFSFFCSLIGTINNQTKEWHMSQDEMTTLWGYGKETVNDYLEQLEEMQLIYVYRHKKRRLNGTYYKLNNSYGRYCDKDVVIAEALKYSDTVECEDFVEKLDRRAIKLRYNAYCNDAKKYRNNFDAEVDLCRQCIAYNKSLKYKPVEGYYDGEYKQGELLDLSVFPDEVRNAVDDNWGNPVSMEHDFSIEEMLDMPTEGDVLSELAMANIDCMGQNNI</sequence>
<dbReference type="AlphaFoldDB" id="A0A9X5GUV2"/>
<evidence type="ECO:0000313" key="1">
    <source>
        <dbReference type="EMBL" id="NBJ95589.1"/>
    </source>
</evidence>
<keyword evidence="2" id="KW-1185">Reference proteome</keyword>
<dbReference type="RefSeq" id="WP_160562456.1">
    <property type="nucleotide sequence ID" value="NZ_QZDT01000121.1"/>
</dbReference>